<evidence type="ECO:0000313" key="3">
    <source>
        <dbReference type="Proteomes" id="UP000178377"/>
    </source>
</evidence>
<accession>A0A1F5PLX0</accession>
<feature type="transmembrane region" description="Helical" evidence="1">
    <location>
        <begin position="26"/>
        <end position="51"/>
    </location>
</feature>
<keyword evidence="1" id="KW-0472">Membrane</keyword>
<protein>
    <submittedName>
        <fullName evidence="2">Uncharacterized protein</fullName>
    </submittedName>
</protein>
<comment type="caution">
    <text evidence="2">The sequence shown here is derived from an EMBL/GenBank/DDBJ whole genome shotgun (WGS) entry which is preliminary data.</text>
</comment>
<gene>
    <name evidence="2" type="ORF">A2722_02580</name>
</gene>
<keyword evidence="1" id="KW-1133">Transmembrane helix</keyword>
<reference evidence="2 3" key="1">
    <citation type="journal article" date="2016" name="Nat. Commun.">
        <title>Thousands of microbial genomes shed light on interconnected biogeochemical processes in an aquifer system.</title>
        <authorList>
            <person name="Anantharaman K."/>
            <person name="Brown C.T."/>
            <person name="Hug L.A."/>
            <person name="Sharon I."/>
            <person name="Castelle C.J."/>
            <person name="Probst A.J."/>
            <person name="Thomas B.C."/>
            <person name="Singh A."/>
            <person name="Wilkins M.J."/>
            <person name="Karaoz U."/>
            <person name="Brodie E.L."/>
            <person name="Williams K.H."/>
            <person name="Hubbard S.S."/>
            <person name="Banfield J.F."/>
        </authorList>
    </citation>
    <scope>NUCLEOTIDE SEQUENCE [LARGE SCALE GENOMIC DNA]</scope>
</reference>
<evidence type="ECO:0000256" key="1">
    <source>
        <dbReference type="SAM" id="Phobius"/>
    </source>
</evidence>
<name>A0A1F5PLX0_9BACT</name>
<dbReference type="STRING" id="1817828.A2722_02580"/>
<feature type="transmembrane region" description="Helical" evidence="1">
    <location>
        <begin position="58"/>
        <end position="79"/>
    </location>
</feature>
<sequence length="93" mass="10929">MDPLSLMQQYLAQMTADRFFGFYYQLIAYIPAPLQGVVSFALAILIIYAVYRVVKRNFWYLLLLVILLPQAIPILKTLWGSVYNIITFLMKRY</sequence>
<evidence type="ECO:0000313" key="2">
    <source>
        <dbReference type="EMBL" id="OGE90804.1"/>
    </source>
</evidence>
<proteinExistence type="predicted"/>
<organism evidence="2 3">
    <name type="scientific">Candidatus Doudnabacteria bacterium RIFCSPHIGHO2_01_FULL_50_11</name>
    <dbReference type="NCBI Taxonomy" id="1817828"/>
    <lineage>
        <taxon>Bacteria</taxon>
        <taxon>Candidatus Doudnaibacteriota</taxon>
    </lineage>
</organism>
<dbReference type="EMBL" id="MFEO01000009">
    <property type="protein sequence ID" value="OGE90804.1"/>
    <property type="molecule type" value="Genomic_DNA"/>
</dbReference>
<dbReference type="AlphaFoldDB" id="A0A1F5PLX0"/>
<dbReference type="Proteomes" id="UP000178377">
    <property type="component" value="Unassembled WGS sequence"/>
</dbReference>
<keyword evidence="1" id="KW-0812">Transmembrane</keyword>